<dbReference type="PROSITE" id="PS00108">
    <property type="entry name" value="PROTEIN_KINASE_ST"/>
    <property type="match status" value="1"/>
</dbReference>
<evidence type="ECO:0000256" key="1">
    <source>
        <dbReference type="ARBA" id="ARBA00022527"/>
    </source>
</evidence>
<dbReference type="InterPro" id="IPR011009">
    <property type="entry name" value="Kinase-like_dom_sf"/>
</dbReference>
<proteinExistence type="inferred from homology"/>
<evidence type="ECO:0000256" key="5">
    <source>
        <dbReference type="ARBA" id="ARBA00022840"/>
    </source>
</evidence>
<gene>
    <name evidence="10" type="ORF">MONBRDRAFT_39303</name>
</gene>
<comment type="similarity">
    <text evidence="7">Belongs to the protein kinase superfamily.</text>
</comment>
<feature type="binding site" evidence="6">
    <location>
        <position position="86"/>
    </location>
    <ligand>
        <name>ATP</name>
        <dbReference type="ChEBI" id="CHEBI:30616"/>
    </ligand>
</feature>
<feature type="domain" description="Protein kinase" evidence="9">
    <location>
        <begin position="47"/>
        <end position="303"/>
    </location>
</feature>
<evidence type="ECO:0000256" key="2">
    <source>
        <dbReference type="ARBA" id="ARBA00022679"/>
    </source>
</evidence>
<evidence type="ECO:0000313" key="10">
    <source>
        <dbReference type="EMBL" id="EDQ84383.1"/>
    </source>
</evidence>
<dbReference type="InterPro" id="IPR008271">
    <property type="entry name" value="Ser/Thr_kinase_AS"/>
</dbReference>
<dbReference type="STRING" id="81824.A9VDL6"/>
<dbReference type="CDD" id="cd05117">
    <property type="entry name" value="STKc_CAMK"/>
    <property type="match status" value="1"/>
</dbReference>
<dbReference type="RefSeq" id="XP_001750784.1">
    <property type="nucleotide sequence ID" value="XM_001750732.1"/>
</dbReference>
<keyword evidence="5 6" id="KW-0067">ATP-binding</keyword>
<protein>
    <recommendedName>
        <fullName evidence="9">Protein kinase domain-containing protein</fullName>
    </recommendedName>
</protein>
<evidence type="ECO:0000259" key="9">
    <source>
        <dbReference type="PROSITE" id="PS50011"/>
    </source>
</evidence>
<evidence type="ECO:0000256" key="7">
    <source>
        <dbReference type="RuleBase" id="RU000304"/>
    </source>
</evidence>
<sequence length="410" mass="45533">MNSAVDGNTKAPEAGATAGGPSMMKKMFRGVKKITARHAKSDVERSYKLGAELGTGNFAVVRLAEHRQTRQKYACKIINKALCAGKEDMIETEVSVLKRIRHKYIVGMDECFDTPDKLYLILDYVSGGELFDRIVDEGNFTEADGSRITKQMTEAIQYLHSQGIVHRDLKPENLLFRDRSPKSDILVTDFGLAKLLNDNVALKTACGTPNYVAPEILMQRGYGKMCDLWSIGVISFIMLCGYPPFYDESDAVLFEIIMKGRFEFDERYWRDISDDAKDLIRNMLKVDPIKRYDTYQVLEHPWISGKVKLPTVNLSKSVSMNLKKTGLGHSRPAIETEESSASRAVGARPHAEYTSSPAYTSSAPGVRSHIDYASPAAASAVSSSRHTAPSTPRAVVDHLRSVPDARKTIV</sequence>
<dbReference type="PROSITE" id="PS00107">
    <property type="entry name" value="PROTEIN_KINASE_ATP"/>
    <property type="match status" value="1"/>
</dbReference>
<dbReference type="FunFam" id="1.10.510.10:FF:000026">
    <property type="entry name" value="Calcium/calmodulin-dependent protein kinase type 1"/>
    <property type="match status" value="1"/>
</dbReference>
<accession>A9VDL6</accession>
<dbReference type="SMART" id="SM00220">
    <property type="entry name" value="S_TKc"/>
    <property type="match status" value="1"/>
</dbReference>
<reference evidence="10 11" key="1">
    <citation type="journal article" date="2008" name="Nature">
        <title>The genome of the choanoflagellate Monosiga brevicollis and the origin of metazoans.</title>
        <authorList>
            <consortium name="JGI Sequencing"/>
            <person name="King N."/>
            <person name="Westbrook M.J."/>
            <person name="Young S.L."/>
            <person name="Kuo A."/>
            <person name="Abedin M."/>
            <person name="Chapman J."/>
            <person name="Fairclough S."/>
            <person name="Hellsten U."/>
            <person name="Isogai Y."/>
            <person name="Letunic I."/>
            <person name="Marr M."/>
            <person name="Pincus D."/>
            <person name="Putnam N."/>
            <person name="Rokas A."/>
            <person name="Wright K.J."/>
            <person name="Zuzow R."/>
            <person name="Dirks W."/>
            <person name="Good M."/>
            <person name="Goodstein D."/>
            <person name="Lemons D."/>
            <person name="Li W."/>
            <person name="Lyons J.B."/>
            <person name="Morris A."/>
            <person name="Nichols S."/>
            <person name="Richter D.J."/>
            <person name="Salamov A."/>
            <person name="Bork P."/>
            <person name="Lim W.A."/>
            <person name="Manning G."/>
            <person name="Miller W.T."/>
            <person name="McGinnis W."/>
            <person name="Shapiro H."/>
            <person name="Tjian R."/>
            <person name="Grigoriev I.V."/>
            <person name="Rokhsar D."/>
        </authorList>
    </citation>
    <scope>NUCLEOTIDE SEQUENCE [LARGE SCALE GENOMIC DNA]</scope>
    <source>
        <strain evidence="11">MX1 / ATCC 50154</strain>
    </source>
</reference>
<dbReference type="OMA" id="NEPKFMT"/>
<keyword evidence="11" id="KW-1185">Reference proteome</keyword>
<dbReference type="GeneID" id="5896034"/>
<evidence type="ECO:0000256" key="3">
    <source>
        <dbReference type="ARBA" id="ARBA00022741"/>
    </source>
</evidence>
<dbReference type="Proteomes" id="UP000001357">
    <property type="component" value="Unassembled WGS sequence"/>
</dbReference>
<dbReference type="InterPro" id="IPR000719">
    <property type="entry name" value="Prot_kinase_dom"/>
</dbReference>
<feature type="region of interest" description="Disordered" evidence="8">
    <location>
        <begin position="380"/>
        <end position="410"/>
    </location>
</feature>
<dbReference type="EMBL" id="CH991588">
    <property type="protein sequence ID" value="EDQ84383.1"/>
    <property type="molecule type" value="Genomic_DNA"/>
</dbReference>
<dbReference type="SUPFAM" id="SSF56112">
    <property type="entry name" value="Protein kinase-like (PK-like)"/>
    <property type="match status" value="1"/>
</dbReference>
<name>A9VDL6_MONBE</name>
<feature type="compositionally biased region" description="Basic and acidic residues" evidence="8">
    <location>
        <begin position="395"/>
        <end position="410"/>
    </location>
</feature>
<dbReference type="GO" id="GO:0005737">
    <property type="term" value="C:cytoplasm"/>
    <property type="evidence" value="ECO:0000318"/>
    <property type="project" value="GO_Central"/>
</dbReference>
<feature type="region of interest" description="Disordered" evidence="8">
    <location>
        <begin position="1"/>
        <end position="22"/>
    </location>
</feature>
<keyword evidence="4" id="KW-0418">Kinase</keyword>
<evidence type="ECO:0000313" key="11">
    <source>
        <dbReference type="Proteomes" id="UP000001357"/>
    </source>
</evidence>
<evidence type="ECO:0000256" key="6">
    <source>
        <dbReference type="PROSITE-ProRule" id="PRU10141"/>
    </source>
</evidence>
<dbReference type="KEGG" id="mbr:MONBRDRAFT_39303"/>
<dbReference type="Gene3D" id="1.10.510.10">
    <property type="entry name" value="Transferase(Phosphotransferase) domain 1"/>
    <property type="match status" value="1"/>
</dbReference>
<organism evidence="10 11">
    <name type="scientific">Monosiga brevicollis</name>
    <name type="common">Choanoflagellate</name>
    <dbReference type="NCBI Taxonomy" id="81824"/>
    <lineage>
        <taxon>Eukaryota</taxon>
        <taxon>Choanoflagellata</taxon>
        <taxon>Craspedida</taxon>
        <taxon>Salpingoecidae</taxon>
        <taxon>Monosiga</taxon>
    </lineage>
</organism>
<feature type="region of interest" description="Disordered" evidence="8">
    <location>
        <begin position="324"/>
        <end position="364"/>
    </location>
</feature>
<feature type="compositionally biased region" description="Polar residues" evidence="8">
    <location>
        <begin position="353"/>
        <end position="363"/>
    </location>
</feature>
<dbReference type="Gene3D" id="3.30.200.20">
    <property type="entry name" value="Phosphorylase Kinase, domain 1"/>
    <property type="match status" value="1"/>
</dbReference>
<dbReference type="GO" id="GO:0005524">
    <property type="term" value="F:ATP binding"/>
    <property type="evidence" value="ECO:0007669"/>
    <property type="project" value="UniProtKB-UniRule"/>
</dbReference>
<dbReference type="eggNOG" id="KOG0032">
    <property type="taxonomic scope" value="Eukaryota"/>
</dbReference>
<evidence type="ECO:0000256" key="4">
    <source>
        <dbReference type="ARBA" id="ARBA00022777"/>
    </source>
</evidence>
<keyword evidence="3 6" id="KW-0547">Nucleotide-binding</keyword>
<dbReference type="GO" id="GO:0007165">
    <property type="term" value="P:signal transduction"/>
    <property type="evidence" value="ECO:0000318"/>
    <property type="project" value="GO_Central"/>
</dbReference>
<dbReference type="InParanoid" id="A9VDL6"/>
<dbReference type="FunCoup" id="A9VDL6">
    <property type="interactions" value="951"/>
</dbReference>
<dbReference type="InterPro" id="IPR017441">
    <property type="entry name" value="Protein_kinase_ATP_BS"/>
</dbReference>
<dbReference type="AlphaFoldDB" id="A9VDL6"/>
<dbReference type="FunFam" id="3.30.200.20:FF:000042">
    <property type="entry name" value="Aurora kinase A"/>
    <property type="match status" value="1"/>
</dbReference>
<dbReference type="PROSITE" id="PS50011">
    <property type="entry name" value="PROTEIN_KINASE_DOM"/>
    <property type="match status" value="1"/>
</dbReference>
<keyword evidence="2" id="KW-0808">Transferase</keyword>
<dbReference type="GO" id="GO:0004674">
    <property type="term" value="F:protein serine/threonine kinase activity"/>
    <property type="evidence" value="ECO:0000318"/>
    <property type="project" value="GO_Central"/>
</dbReference>
<dbReference type="PANTHER" id="PTHR24347">
    <property type="entry name" value="SERINE/THREONINE-PROTEIN KINASE"/>
    <property type="match status" value="1"/>
</dbReference>
<dbReference type="Pfam" id="PF00069">
    <property type="entry name" value="Pkinase"/>
    <property type="match status" value="1"/>
</dbReference>
<evidence type="ECO:0000256" key="8">
    <source>
        <dbReference type="SAM" id="MobiDB-lite"/>
    </source>
</evidence>
<keyword evidence="1 7" id="KW-0723">Serine/threonine-protein kinase</keyword>